<protein>
    <submittedName>
        <fullName evidence="1">Putative ovule protein</fullName>
    </submittedName>
</protein>
<dbReference type="EMBL" id="GEDG01033178">
    <property type="protein sequence ID" value="JAP10402.1"/>
    <property type="molecule type" value="Transcribed_RNA"/>
</dbReference>
<dbReference type="AlphaFoldDB" id="A0A0V0GQB3"/>
<sequence length="78" mass="9126">WGPNLLYFAVRIQANGKQPRELIWDFYVLFSYVLVTPRAYTLGDWYSKTIAGPKRTLGLTYLTQRKTILISIMIKELN</sequence>
<name>A0A0V0GQB3_SOLCH</name>
<proteinExistence type="predicted"/>
<evidence type="ECO:0000313" key="1">
    <source>
        <dbReference type="EMBL" id="JAP10402.1"/>
    </source>
</evidence>
<accession>A0A0V0GQB3</accession>
<organism evidence="1">
    <name type="scientific">Solanum chacoense</name>
    <name type="common">Chaco potato</name>
    <dbReference type="NCBI Taxonomy" id="4108"/>
    <lineage>
        <taxon>Eukaryota</taxon>
        <taxon>Viridiplantae</taxon>
        <taxon>Streptophyta</taxon>
        <taxon>Embryophyta</taxon>
        <taxon>Tracheophyta</taxon>
        <taxon>Spermatophyta</taxon>
        <taxon>Magnoliopsida</taxon>
        <taxon>eudicotyledons</taxon>
        <taxon>Gunneridae</taxon>
        <taxon>Pentapetalae</taxon>
        <taxon>asterids</taxon>
        <taxon>lamiids</taxon>
        <taxon>Solanales</taxon>
        <taxon>Solanaceae</taxon>
        <taxon>Solanoideae</taxon>
        <taxon>Solaneae</taxon>
        <taxon>Solanum</taxon>
    </lineage>
</organism>
<reference evidence="1" key="1">
    <citation type="submission" date="2015-12" db="EMBL/GenBank/DDBJ databases">
        <title>Gene expression during late stages of embryo sac development: a critical building block for successful pollen-pistil interactions.</title>
        <authorList>
            <person name="Liu Y."/>
            <person name="Joly V."/>
            <person name="Sabar M."/>
            <person name="Matton D.P."/>
        </authorList>
    </citation>
    <scope>NUCLEOTIDE SEQUENCE</scope>
</reference>
<feature type="non-terminal residue" evidence="1">
    <location>
        <position position="1"/>
    </location>
</feature>